<dbReference type="STRING" id="246199.CUS_6141"/>
<keyword evidence="1" id="KW-0812">Transmembrane</keyword>
<accession>E9S7D0</accession>
<dbReference type="Pfam" id="PF11188">
    <property type="entry name" value="DUF2975"/>
    <property type="match status" value="1"/>
</dbReference>
<feature type="transmembrane region" description="Helical" evidence="1">
    <location>
        <begin position="123"/>
        <end position="140"/>
    </location>
</feature>
<evidence type="ECO:0000313" key="2">
    <source>
        <dbReference type="EMBL" id="EGC04785.1"/>
    </source>
</evidence>
<dbReference type="Proteomes" id="UP000004259">
    <property type="component" value="Unassembled WGS sequence"/>
</dbReference>
<feature type="transmembrane region" description="Helical" evidence="1">
    <location>
        <begin position="51"/>
        <end position="78"/>
    </location>
</feature>
<sequence>MVNELTGWSEMKSLKLSRFLVIGLFFLLIVILFTAHIIAEWFGIISVGKGLIRGGLVAAVTAMIYICDIFAIIAVYHLHKLLSNIAKNEVFTAQNSRCLRIISWCIVFAGITFIIFSLWRFEFMFAAFFAMFLGLVMRVLKNVFEKAVELKSENDFTI</sequence>
<feature type="transmembrane region" description="Helical" evidence="1">
    <location>
        <begin position="19"/>
        <end position="39"/>
    </location>
</feature>
<dbReference type="eggNOG" id="ENOG5033F8B">
    <property type="taxonomic scope" value="Bacteria"/>
</dbReference>
<comment type="caution">
    <text evidence="2">The sequence shown here is derived from an EMBL/GenBank/DDBJ whole genome shotgun (WGS) entry which is preliminary data.</text>
</comment>
<evidence type="ECO:0000313" key="3">
    <source>
        <dbReference type="Proteomes" id="UP000004259"/>
    </source>
</evidence>
<reference evidence="2 3" key="1">
    <citation type="submission" date="2011-02" db="EMBL/GenBank/DDBJ databases">
        <authorList>
            <person name="Nelson K.E."/>
            <person name="Sutton G."/>
            <person name="Torralba M."/>
            <person name="Durkin S."/>
            <person name="Harkins D."/>
            <person name="Montgomery R."/>
            <person name="Ziemer C."/>
            <person name="Klaassens E."/>
            <person name="Ocuiv P."/>
            <person name="Morrison M."/>
        </authorList>
    </citation>
    <scope>NUCLEOTIDE SEQUENCE [LARGE SCALE GENOMIC DNA]</scope>
    <source>
        <strain evidence="2 3">8</strain>
    </source>
</reference>
<dbReference type="RefSeq" id="WP_002846808.1">
    <property type="nucleotide sequence ID" value="NZ_ADKM02000008.1"/>
</dbReference>
<dbReference type="EMBL" id="ADKM02000008">
    <property type="protein sequence ID" value="EGC04785.1"/>
    <property type="molecule type" value="Genomic_DNA"/>
</dbReference>
<dbReference type="OrthoDB" id="2003714at2"/>
<keyword evidence="3" id="KW-1185">Reference proteome</keyword>
<keyword evidence="1" id="KW-0472">Membrane</keyword>
<protein>
    <submittedName>
        <fullName evidence="2">Conserved domain protein</fullName>
    </submittedName>
</protein>
<dbReference type="AlphaFoldDB" id="E9S7D0"/>
<proteinExistence type="predicted"/>
<evidence type="ECO:0000256" key="1">
    <source>
        <dbReference type="SAM" id="Phobius"/>
    </source>
</evidence>
<gene>
    <name evidence="2" type="ORF">CUS_6141</name>
</gene>
<organism evidence="2 3">
    <name type="scientific">Ruminococcus albus 8</name>
    <dbReference type="NCBI Taxonomy" id="246199"/>
    <lineage>
        <taxon>Bacteria</taxon>
        <taxon>Bacillati</taxon>
        <taxon>Bacillota</taxon>
        <taxon>Clostridia</taxon>
        <taxon>Eubacteriales</taxon>
        <taxon>Oscillospiraceae</taxon>
        <taxon>Ruminococcus</taxon>
    </lineage>
</organism>
<name>E9S7D0_RUMAL</name>
<dbReference type="InterPro" id="IPR021354">
    <property type="entry name" value="DUF2975"/>
</dbReference>
<feature type="transmembrane region" description="Helical" evidence="1">
    <location>
        <begin position="98"/>
        <end position="117"/>
    </location>
</feature>
<keyword evidence="1" id="KW-1133">Transmembrane helix</keyword>